<accession>A0A139I5S9</accession>
<evidence type="ECO:0000313" key="3">
    <source>
        <dbReference type="EMBL" id="KXT09975.1"/>
    </source>
</evidence>
<name>A0A139I5S9_9PEZI</name>
<dbReference type="EMBL" id="LFZO01000294">
    <property type="protein sequence ID" value="KXT09975.1"/>
    <property type="molecule type" value="Genomic_DNA"/>
</dbReference>
<dbReference type="Proteomes" id="UP000073492">
    <property type="component" value="Unassembled WGS sequence"/>
</dbReference>
<dbReference type="STRING" id="113226.A0A139I5S9"/>
<evidence type="ECO:0000256" key="1">
    <source>
        <dbReference type="ARBA" id="ARBA00023002"/>
    </source>
</evidence>
<dbReference type="InterPro" id="IPR044053">
    <property type="entry name" value="AsaB-like"/>
</dbReference>
<comment type="caution">
    <text evidence="3">The sequence shown here is derived from an EMBL/GenBank/DDBJ whole genome shotgun (WGS) entry which is preliminary data.</text>
</comment>
<dbReference type="NCBIfam" id="NF041278">
    <property type="entry name" value="CmcJ_NvfI_EfuI"/>
    <property type="match status" value="1"/>
</dbReference>
<comment type="similarity">
    <text evidence="2">Belongs to the asaB hydroxylase/desaturase family.</text>
</comment>
<keyword evidence="1" id="KW-0560">Oxidoreductase</keyword>
<keyword evidence="4" id="KW-1185">Reference proteome</keyword>
<proteinExistence type="inferred from homology"/>
<dbReference type="GO" id="GO:0016491">
    <property type="term" value="F:oxidoreductase activity"/>
    <property type="evidence" value="ECO:0007669"/>
    <property type="project" value="UniProtKB-KW"/>
</dbReference>
<dbReference type="PANTHER" id="PTHR34598:SF3">
    <property type="entry name" value="OXIDOREDUCTASE AN1597"/>
    <property type="match status" value="1"/>
</dbReference>
<evidence type="ECO:0000256" key="2">
    <source>
        <dbReference type="ARBA" id="ARBA00023604"/>
    </source>
</evidence>
<dbReference type="OrthoDB" id="412788at2759"/>
<gene>
    <name evidence="3" type="ORF">AC579_7074</name>
</gene>
<protein>
    <submittedName>
        <fullName evidence="3">Uncharacterized protein</fullName>
    </submittedName>
</protein>
<dbReference type="AlphaFoldDB" id="A0A139I5S9"/>
<organism evidence="3 4">
    <name type="scientific">Pseudocercospora musae</name>
    <dbReference type="NCBI Taxonomy" id="113226"/>
    <lineage>
        <taxon>Eukaryota</taxon>
        <taxon>Fungi</taxon>
        <taxon>Dikarya</taxon>
        <taxon>Ascomycota</taxon>
        <taxon>Pezizomycotina</taxon>
        <taxon>Dothideomycetes</taxon>
        <taxon>Dothideomycetidae</taxon>
        <taxon>Mycosphaerellales</taxon>
        <taxon>Mycosphaerellaceae</taxon>
        <taxon>Pseudocercospora</taxon>
    </lineage>
</organism>
<sequence>MTDRRTRDPALIQSALCFYPEPADGDDPVYVTAGPKSIGVRNYAHHKVNVPIRDLRRLEAHFSLEQHSFVALPKVFNDAIVVDFEDQADINARYLPMAQEFLLDRVPGAKEVFVFGTMIREASHVKTANRQVNKIHVDQSAEGAYFRAQRHLHRTQFDAVISGQSRLRIINVWKPAHRRESSGPSACLC</sequence>
<evidence type="ECO:0000313" key="4">
    <source>
        <dbReference type="Proteomes" id="UP000073492"/>
    </source>
</evidence>
<reference evidence="3 4" key="1">
    <citation type="submission" date="2015-07" db="EMBL/GenBank/DDBJ databases">
        <title>Comparative genomics of the Sigatoka disease complex on banana suggests a link between parallel evolutionary changes in Pseudocercospora fijiensis and Pseudocercospora eumusae and increased virulence on the banana host.</title>
        <authorList>
            <person name="Chang T.-C."/>
            <person name="Salvucci A."/>
            <person name="Crous P.W."/>
            <person name="Stergiopoulos I."/>
        </authorList>
    </citation>
    <scope>NUCLEOTIDE SEQUENCE [LARGE SCALE GENOMIC DNA]</scope>
    <source>
        <strain evidence="3 4">CBS 116634</strain>
    </source>
</reference>
<dbReference type="PANTHER" id="PTHR34598">
    <property type="entry name" value="BLL6449 PROTEIN"/>
    <property type="match status" value="1"/>
</dbReference>